<organism evidence="1 2">
    <name type="scientific">Coemansia furcata</name>
    <dbReference type="NCBI Taxonomy" id="417177"/>
    <lineage>
        <taxon>Eukaryota</taxon>
        <taxon>Fungi</taxon>
        <taxon>Fungi incertae sedis</taxon>
        <taxon>Zoopagomycota</taxon>
        <taxon>Kickxellomycotina</taxon>
        <taxon>Kickxellomycetes</taxon>
        <taxon>Kickxellales</taxon>
        <taxon>Kickxellaceae</taxon>
        <taxon>Coemansia</taxon>
    </lineage>
</organism>
<name>A0ACC1LRM7_9FUNG</name>
<accession>A0ACC1LRM7</accession>
<reference evidence="1" key="1">
    <citation type="submission" date="2022-07" db="EMBL/GenBank/DDBJ databases">
        <title>Phylogenomic reconstructions and comparative analyses of Kickxellomycotina fungi.</title>
        <authorList>
            <person name="Reynolds N.K."/>
            <person name="Stajich J.E."/>
            <person name="Barry K."/>
            <person name="Grigoriev I.V."/>
            <person name="Crous P."/>
            <person name="Smith M.E."/>
        </authorList>
    </citation>
    <scope>NUCLEOTIDE SEQUENCE</scope>
    <source>
        <strain evidence="1">CBS 102833</strain>
    </source>
</reference>
<dbReference type="Proteomes" id="UP001140096">
    <property type="component" value="Unassembled WGS sequence"/>
</dbReference>
<evidence type="ECO:0000313" key="2">
    <source>
        <dbReference type="Proteomes" id="UP001140096"/>
    </source>
</evidence>
<protein>
    <submittedName>
        <fullName evidence="1">Uncharacterized protein</fullName>
    </submittedName>
</protein>
<evidence type="ECO:0000313" key="1">
    <source>
        <dbReference type="EMBL" id="KAJ2813457.1"/>
    </source>
</evidence>
<proteinExistence type="predicted"/>
<gene>
    <name evidence="1" type="ORF">H4S07_000679</name>
</gene>
<sequence>MTSYSFGDASAALMDGTGATSASTGPYDSSRAYRRDSGIAGGCEYQHSGNSSGDAAAGVSTGEESFADYLFRQQQPQPSSDISSVVAAVAAAHTSAGSCGAPGISIFQDSPLLHSSSAYAPRSSFGGYSAHRYQEAVAAMSNNQSPSAATAALPSASVASIPAASLTTSPNSVALGPLDTLGSTPSSTSSVSTASCLADPLPSFLSSLPTPMESSKYSSLVAGIASANNTGSAILATAAPTGVIAGSNSASNSLLAAAAAAAAVAASSASATPVGALAPSGNPSSGSHANTSAGSYSHYSAQHQHSHSHGGGYAAHHGHSHGHHYSAGHNSAYDVSALGLPHSSTIAASTPSLSAQVVAAAALAQGAGPAGSTAASALDLHSYSISAFSRPLSQSSPTSAAMIASDATAPALTASAAGNSNSFSGIGQALTQQSAQYSQPPYPQQRSYSDYSAYYRSPSATMGLNTGSTTATGASPMSGTGMNTAATGTSTNNTTQLAAAAAAAAAAMGTGYYASAAAYQPYMRSSIGSGSNAYYYTQPQSRYLPYSAYPPIRHFVSPARPFKCETCDQSFSRNHDLKRHVKIHSGVKPHKCPKCGKSFGRSDALKRHSMVKRCRSSTTSVATAKSTPPVQSSVPAQGMSSSQRMSQLGSQRFEPNAASRLPLHPQLHHVQQQAHSMMQQGVGASGTVMTSVPGSSRLAPVAGSMFGQGGGSGAPSMAMSASTNSIVSSMLTSRTNTI</sequence>
<dbReference type="EMBL" id="JANBUP010000055">
    <property type="protein sequence ID" value="KAJ2813457.1"/>
    <property type="molecule type" value="Genomic_DNA"/>
</dbReference>
<comment type="caution">
    <text evidence="1">The sequence shown here is derived from an EMBL/GenBank/DDBJ whole genome shotgun (WGS) entry which is preliminary data.</text>
</comment>
<keyword evidence="2" id="KW-1185">Reference proteome</keyword>